<comment type="caution">
    <text evidence="2">The sequence shown here is derived from an EMBL/GenBank/DDBJ whole genome shotgun (WGS) entry which is preliminary data.</text>
</comment>
<feature type="compositionally biased region" description="Low complexity" evidence="1">
    <location>
        <begin position="14"/>
        <end position="34"/>
    </location>
</feature>
<dbReference type="Proteomes" id="UP000436088">
    <property type="component" value="Unassembled WGS sequence"/>
</dbReference>
<protein>
    <submittedName>
        <fullName evidence="2">F21O3.28 protein isoform 3</fullName>
    </submittedName>
</protein>
<reference evidence="2" key="1">
    <citation type="submission" date="2019-09" db="EMBL/GenBank/DDBJ databases">
        <title>Draft genome information of white flower Hibiscus syriacus.</title>
        <authorList>
            <person name="Kim Y.-M."/>
        </authorList>
    </citation>
    <scope>NUCLEOTIDE SEQUENCE [LARGE SCALE GENOMIC DNA]</scope>
    <source>
        <strain evidence="2">YM2019G1</strain>
    </source>
</reference>
<feature type="region of interest" description="Disordered" evidence="1">
    <location>
        <begin position="1"/>
        <end position="36"/>
    </location>
</feature>
<sequence length="170" mass="18849">MANQTGNNQEGLLNQKTTTPSTTTNGVSVNSKNSEGNAVLVDTPSALRHNPEISVNWTPDEQLTLEMCASDSIIVRYAKVAMKLKDKTVRDVALRCRWMTKENGKRRKGDHGSARKIKNNRFIDLHLGVTGELLDQNAQMFSQISANFSASQIHDNIGLLCKARRNILTI</sequence>
<organism evidence="2 3">
    <name type="scientific">Hibiscus syriacus</name>
    <name type="common">Rose of Sharon</name>
    <dbReference type="NCBI Taxonomy" id="106335"/>
    <lineage>
        <taxon>Eukaryota</taxon>
        <taxon>Viridiplantae</taxon>
        <taxon>Streptophyta</taxon>
        <taxon>Embryophyta</taxon>
        <taxon>Tracheophyta</taxon>
        <taxon>Spermatophyta</taxon>
        <taxon>Magnoliopsida</taxon>
        <taxon>eudicotyledons</taxon>
        <taxon>Gunneridae</taxon>
        <taxon>Pentapetalae</taxon>
        <taxon>rosids</taxon>
        <taxon>malvids</taxon>
        <taxon>Malvales</taxon>
        <taxon>Malvaceae</taxon>
        <taxon>Malvoideae</taxon>
        <taxon>Hibiscus</taxon>
    </lineage>
</organism>
<evidence type="ECO:0000313" key="2">
    <source>
        <dbReference type="EMBL" id="KAE8695319.1"/>
    </source>
</evidence>
<dbReference type="PANTHER" id="PTHR14000">
    <property type="entry name" value="FINGER CCCH DOMAIN PROTEIN, PUTATIVE (DUF3755)-RELATED"/>
    <property type="match status" value="1"/>
</dbReference>
<feature type="compositionally biased region" description="Polar residues" evidence="1">
    <location>
        <begin position="1"/>
        <end position="12"/>
    </location>
</feature>
<accession>A0A6A2ZVN7</accession>
<evidence type="ECO:0000313" key="3">
    <source>
        <dbReference type="Proteomes" id="UP000436088"/>
    </source>
</evidence>
<dbReference type="AlphaFoldDB" id="A0A6A2ZVN7"/>
<evidence type="ECO:0000256" key="1">
    <source>
        <dbReference type="SAM" id="MobiDB-lite"/>
    </source>
</evidence>
<proteinExistence type="predicted"/>
<dbReference type="InterPro" id="IPR001005">
    <property type="entry name" value="SANT/Myb"/>
</dbReference>
<dbReference type="OrthoDB" id="19768at2759"/>
<keyword evidence="3" id="KW-1185">Reference proteome</keyword>
<gene>
    <name evidence="2" type="ORF">F3Y22_tig00110721pilonHSYRG00107</name>
</gene>
<dbReference type="EMBL" id="VEPZ02001088">
    <property type="protein sequence ID" value="KAE8695319.1"/>
    <property type="molecule type" value="Genomic_DNA"/>
</dbReference>
<dbReference type="InterPro" id="IPR022228">
    <property type="entry name" value="DUF3755"/>
</dbReference>
<dbReference type="Pfam" id="PF12579">
    <property type="entry name" value="DUF3755"/>
    <property type="match status" value="1"/>
</dbReference>
<dbReference type="PANTHER" id="PTHR14000:SF1">
    <property type="entry name" value="HISTONE H2A DEUBIQUITINASE (DUF3755)"/>
    <property type="match status" value="1"/>
</dbReference>
<name>A0A6A2ZVN7_HIBSY</name>
<dbReference type="CDD" id="cd00167">
    <property type="entry name" value="SANT"/>
    <property type="match status" value="1"/>
</dbReference>